<keyword evidence="1" id="KW-0812">Transmembrane</keyword>
<dbReference type="Proteomes" id="UP000176700">
    <property type="component" value="Unassembled WGS sequence"/>
</dbReference>
<dbReference type="AlphaFoldDB" id="A0A1G2FXT9"/>
<evidence type="ECO:0000256" key="1">
    <source>
        <dbReference type="SAM" id="Phobius"/>
    </source>
</evidence>
<comment type="caution">
    <text evidence="2">The sequence shown here is derived from an EMBL/GenBank/DDBJ whole genome shotgun (WGS) entry which is preliminary data.</text>
</comment>
<keyword evidence="1" id="KW-1133">Transmembrane helix</keyword>
<gene>
    <name evidence="2" type="ORF">A2W41_03540</name>
</gene>
<feature type="transmembrane region" description="Helical" evidence="1">
    <location>
        <begin position="72"/>
        <end position="90"/>
    </location>
</feature>
<name>A0A1G2FXT9_9BACT</name>
<evidence type="ECO:0000313" key="2">
    <source>
        <dbReference type="EMBL" id="OGZ42430.1"/>
    </source>
</evidence>
<reference evidence="2 3" key="1">
    <citation type="journal article" date="2016" name="Nat. Commun.">
        <title>Thousands of microbial genomes shed light on interconnected biogeochemical processes in an aquifer system.</title>
        <authorList>
            <person name="Anantharaman K."/>
            <person name="Brown C.T."/>
            <person name="Hug L.A."/>
            <person name="Sharon I."/>
            <person name="Castelle C.J."/>
            <person name="Probst A.J."/>
            <person name="Thomas B.C."/>
            <person name="Singh A."/>
            <person name="Wilkins M.J."/>
            <person name="Karaoz U."/>
            <person name="Brodie E.L."/>
            <person name="Williams K.H."/>
            <person name="Hubbard S.S."/>
            <person name="Banfield J.F."/>
        </authorList>
    </citation>
    <scope>NUCLEOTIDE SEQUENCE [LARGE SCALE GENOMIC DNA]</scope>
</reference>
<dbReference type="EMBL" id="MHNI01000018">
    <property type="protein sequence ID" value="OGZ42430.1"/>
    <property type="molecule type" value="Genomic_DNA"/>
</dbReference>
<organism evidence="2 3">
    <name type="scientific">Candidatus Ryanbacteria bacterium RIFCSPHIGHO2_01_45_13</name>
    <dbReference type="NCBI Taxonomy" id="1802112"/>
    <lineage>
        <taxon>Bacteria</taxon>
        <taxon>Candidatus Ryaniibacteriota</taxon>
    </lineage>
</organism>
<accession>A0A1G2FXT9</accession>
<proteinExistence type="predicted"/>
<feature type="transmembrane region" description="Helical" evidence="1">
    <location>
        <begin position="20"/>
        <end position="41"/>
    </location>
</feature>
<protein>
    <submittedName>
        <fullName evidence="2">Uncharacterized protein</fullName>
    </submittedName>
</protein>
<keyword evidence="1" id="KW-0472">Membrane</keyword>
<evidence type="ECO:0000313" key="3">
    <source>
        <dbReference type="Proteomes" id="UP000176700"/>
    </source>
</evidence>
<sequence length="161" mass="18384">MQTVYMFVILLSTRDFRRNILRKTLSINVASVFYSFCFTAMPSRPKLLTYIIVYVTILTDVHLEECLMKDSMILMLFGILITTLLFFFLVRHIPSRYPFAEVAADVGCYRIVIGVDGQGHEVKVPCVGEWKEAYESSSLPIRHIAPLWMSNGHSPHPAVLP</sequence>